<feature type="region of interest" description="Disordered" evidence="1">
    <location>
        <begin position="881"/>
        <end position="910"/>
    </location>
</feature>
<evidence type="ECO:0000313" key="2">
    <source>
        <dbReference type="EMBL" id="CAH0400278.1"/>
    </source>
</evidence>
<dbReference type="Proteomes" id="UP001153292">
    <property type="component" value="Chromosome 16"/>
</dbReference>
<feature type="compositionally biased region" description="Acidic residues" evidence="1">
    <location>
        <begin position="515"/>
        <end position="531"/>
    </location>
</feature>
<dbReference type="EMBL" id="OU963909">
    <property type="protein sequence ID" value="CAH0400278.1"/>
    <property type="molecule type" value="Genomic_DNA"/>
</dbReference>
<reference evidence="2" key="1">
    <citation type="submission" date="2021-12" db="EMBL/GenBank/DDBJ databases">
        <authorList>
            <person name="King R."/>
        </authorList>
    </citation>
    <scope>NUCLEOTIDE SEQUENCE</scope>
</reference>
<feature type="compositionally biased region" description="Polar residues" evidence="1">
    <location>
        <begin position="335"/>
        <end position="348"/>
    </location>
</feature>
<feature type="region of interest" description="Disordered" evidence="1">
    <location>
        <begin position="708"/>
        <end position="728"/>
    </location>
</feature>
<gene>
    <name evidence="2" type="ORF">CHILSU_LOCUS3468</name>
</gene>
<feature type="region of interest" description="Disordered" evidence="1">
    <location>
        <begin position="503"/>
        <end position="549"/>
    </location>
</feature>
<feature type="compositionally biased region" description="Low complexity" evidence="1">
    <location>
        <begin position="717"/>
        <end position="728"/>
    </location>
</feature>
<feature type="compositionally biased region" description="Polar residues" evidence="1">
    <location>
        <begin position="610"/>
        <end position="619"/>
    </location>
</feature>
<evidence type="ECO:0000313" key="3">
    <source>
        <dbReference type="Proteomes" id="UP001153292"/>
    </source>
</evidence>
<organism evidence="2 3">
    <name type="scientific">Chilo suppressalis</name>
    <name type="common">Asiatic rice borer moth</name>
    <dbReference type="NCBI Taxonomy" id="168631"/>
    <lineage>
        <taxon>Eukaryota</taxon>
        <taxon>Metazoa</taxon>
        <taxon>Ecdysozoa</taxon>
        <taxon>Arthropoda</taxon>
        <taxon>Hexapoda</taxon>
        <taxon>Insecta</taxon>
        <taxon>Pterygota</taxon>
        <taxon>Neoptera</taxon>
        <taxon>Endopterygota</taxon>
        <taxon>Lepidoptera</taxon>
        <taxon>Glossata</taxon>
        <taxon>Ditrysia</taxon>
        <taxon>Pyraloidea</taxon>
        <taxon>Crambidae</taxon>
        <taxon>Crambinae</taxon>
        <taxon>Chilo</taxon>
    </lineage>
</organism>
<feature type="compositionally biased region" description="Low complexity" evidence="1">
    <location>
        <begin position="390"/>
        <end position="406"/>
    </location>
</feature>
<feature type="region of interest" description="Disordered" evidence="1">
    <location>
        <begin position="327"/>
        <end position="354"/>
    </location>
</feature>
<sequence>MRFETSRYPVDRYLVENSKTVEMVNIIDDEIWNSEPVMRPEDEIILKKLHDMLQSTADDLKVLSGELSKINQPGVKVKSQPAPLDEEFNEKVHIEEIVNAKFHGHKIVEKPLPFLPEFKPNKDVVIDMLGSKNQNHEAINKHLQTNSTPSNKTKINKNLKMTRLKAVHINEYNNISNNVKIKKIPTVSYDEMIHKNMEEHQKEENTKEKQLQIQIMPSINIRSEMKEQRVFQLDILPETIEKPKTNTKDINNIGVIEIMYSQIPHETVQNKTTVVTSKNHQNSTQLVNNSKFKSNRKIYKMSTYESSESTNNLSSDAHQKIHIKKQIKLSRKPSPKQTGSANIQNKKNVVNKRSHLNLDEWKKKLNSIYGQPSSSRSRGTTLKSRKFSPKKSNILKSNSKSSTLNNGEYIPYNKLTLGGVRVSDIEREISEISNKNDLPLSPILDKILSSRENSFHIDSPKKRKNKHTPKILSTSDENLLQEVMDIEKTVSETLSKDFKHTMKNTNLNHQNGNLDNDDSNDSYADDFEDEKSEGTASSKHDQDLGSDNSDVFIEQNNEANDNKIIRGELSNTHTQEENLKNMTFTKDSNLSFKDSVDIFEYIHSVDTQEMGTQSNSASKISRKETQTSPRNGNMNIEPICNDLISSIDPRGEIESLFQLEKEFIKKLIIDEYGQIIENNIMKPSSSKKKDDEDMKNNVAAFQKNTQTSPARVKNAMTSPTKTKTRTTSPFSLSLTVDRQTSPILLTNNEELKIIIDNEPDDLGISINLSSPRFSLRLPQNSREVLSNLDNYSGIGNSKSIIDLGNVSKAKQQSRNAGSSSSSVDADNSSSEISSLGEVKLKLKRKFRKTQILSLSETSSASIVSQTSSDVISGEILPLKSEGELSLGQTNKKSSKNRHKNSEGEMNVDTM</sequence>
<evidence type="ECO:0000256" key="1">
    <source>
        <dbReference type="SAM" id="MobiDB-lite"/>
    </source>
</evidence>
<feature type="region of interest" description="Disordered" evidence="1">
    <location>
        <begin position="455"/>
        <end position="475"/>
    </location>
</feature>
<feature type="region of interest" description="Disordered" evidence="1">
    <location>
        <begin position="610"/>
        <end position="636"/>
    </location>
</feature>
<feature type="compositionally biased region" description="Polar residues" evidence="1">
    <location>
        <begin position="368"/>
        <end position="382"/>
    </location>
</feature>
<keyword evidence="3" id="KW-1185">Reference proteome</keyword>
<accession>A0ABN8AXQ8</accession>
<name>A0ABN8AXQ8_CHISP</name>
<protein>
    <submittedName>
        <fullName evidence="2">Uncharacterized protein</fullName>
    </submittedName>
</protein>
<proteinExistence type="predicted"/>
<feature type="region of interest" description="Disordered" evidence="1">
    <location>
        <begin position="367"/>
        <end position="408"/>
    </location>
</feature>